<accession>A0A2K9H8R1</accession>
<comment type="caution">
    <text evidence="4">The sequence shown here is derived from an EMBL/GenBank/DDBJ whole genome shotgun (WGS) entry which is preliminary data.</text>
</comment>
<name>A0A2K9H8R1_9BACT</name>
<evidence type="ECO:0000259" key="3">
    <source>
        <dbReference type="Pfam" id="PF24879"/>
    </source>
</evidence>
<proteinExistence type="predicted"/>
<dbReference type="InterPro" id="IPR043782">
    <property type="entry name" value="DUF5724"/>
</dbReference>
<dbReference type="Proteomes" id="UP000198427">
    <property type="component" value="Unassembled WGS sequence"/>
</dbReference>
<dbReference type="KEGG" id="pje:CRM71_05210"/>
<dbReference type="OrthoDB" id="9763697at2"/>
<organism evidence="4 5">
    <name type="scientific">Prevotella jejuni</name>
    <dbReference type="NCBI Taxonomy" id="1177574"/>
    <lineage>
        <taxon>Bacteria</taxon>
        <taxon>Pseudomonadati</taxon>
        <taxon>Bacteroidota</taxon>
        <taxon>Bacteroidia</taxon>
        <taxon>Bacteroidales</taxon>
        <taxon>Prevotellaceae</taxon>
        <taxon>Prevotella</taxon>
    </lineage>
</organism>
<keyword evidence="5" id="KW-1185">Reference proteome</keyword>
<evidence type="ECO:0000259" key="2">
    <source>
        <dbReference type="Pfam" id="PF18991"/>
    </source>
</evidence>
<dbReference type="GeneID" id="94028821"/>
<dbReference type="InterPro" id="IPR025406">
    <property type="entry name" value="DUF4132"/>
</dbReference>
<evidence type="ECO:0000259" key="1">
    <source>
        <dbReference type="Pfam" id="PF13569"/>
    </source>
</evidence>
<dbReference type="EMBL" id="FZNZ01000009">
    <property type="protein sequence ID" value="SNR76001.1"/>
    <property type="molecule type" value="Genomic_DNA"/>
</dbReference>
<dbReference type="InterPro" id="IPR056639">
    <property type="entry name" value="DUF7737"/>
</dbReference>
<feature type="domain" description="DUF4132" evidence="1">
    <location>
        <begin position="1282"/>
        <end position="1452"/>
    </location>
</feature>
<gene>
    <name evidence="4" type="ORF">SAMN06265364_10911</name>
</gene>
<reference evidence="4 5" key="1">
    <citation type="submission" date="2017-06" db="EMBL/GenBank/DDBJ databases">
        <authorList>
            <person name="Varghese N."/>
            <person name="Submissions S."/>
        </authorList>
    </citation>
    <scope>NUCLEOTIDE SEQUENCE [LARGE SCALE GENOMIC DNA]</scope>
    <source>
        <strain evidence="4 5">DSM 26989</strain>
    </source>
</reference>
<dbReference type="Pfam" id="PF24879">
    <property type="entry name" value="DUF7737"/>
    <property type="match status" value="1"/>
</dbReference>
<evidence type="ECO:0000313" key="5">
    <source>
        <dbReference type="Proteomes" id="UP000198427"/>
    </source>
</evidence>
<protein>
    <submittedName>
        <fullName evidence="4">Uncharacterized protein</fullName>
    </submittedName>
</protein>
<feature type="domain" description="DUF5724" evidence="2">
    <location>
        <begin position="44"/>
        <end position="1241"/>
    </location>
</feature>
<sequence>MKTKQELQEHCKQYIENINLYKCNIWEEKLVKRCREDNYQFGNYLNIFYNPITEENFSFQTIEELLSSGANLPHILPKDFSELLEAHLRQLKDLSHTKGIYRIDVRGDLDLMEIASDISDIMRTFFATAAYGLTIDELIRGQYPDVTNYFFSFTPVLTAAIQQGKPETIEATKEVLTSENNIGILTKSLITAIESNNNEELHMLLLNVLRAAKLQEGLRQSIVECGNEYSLTFYKRLIGVIAEEGLLRYSSVRRSVQTWVGIGYETVTDKDIKTIFEGICLFLSHPKERAKAYTGPNALLVYVALYTAGAEDFNVAQHDAIQLINNDAPLQNRIAAIYYLDRSSHFKVTDHLEFFAKHLDDPFTKAFFIQQLSCTAREEKYEYGKVGRVSGKQRELFQQLFDEIAKWEKEVKNNTDFIFKGFEWFRIRLTRETFINALWVFACQLKTQETIDHILLEKIPNWSVSFTRYYRYGQDDERKEPLRAFMQDYYPLGSPEARRQYLTKNIFSYEKEGFEFLLTFFPKEDFTTTDIKEIEKKLKSKVSDTRNKAVRILLTLPYSLLKASYERLQTTNGDYIPAALTELREGNKQLAKDFAPTSVETSTVTPTSYPGPEGGYGLYKTGEIPTIKLSDPFLTKNDSQSFLGKVFNKITGKSHADASSVFTYTIDELRKLYTELEKIIVENADKEYKSRWGGTQILGDSYLSFTSDEQTLDTLPYPELWKSFLTDHPLKDEDLLGIYLMLIVFEGNYHTEIVDLNADNYPFKGLKNVESWKYDYHFKLIIATLLADLNRRNPALLFRQAYATLALIYFYCPTNKYIRISSYDSEKEGYIFNSHFFSIAMRYAESSWRTEEEFKLFAEMTLAMYEKYAPLARTDKSTYYSDYSIDALLLSRYNLQGHLSDDAFMELLLQDEGKQLQEAGNYIYNTRGHRLSLQYEDEKIFDARYGKETYENLRRVINKIAQHLFKIEMTRLNAPTTASYLITRAGNAMVLQGAEYMVKAMKTLGKDHLMASSYGTEKRVVLTDIIERTFPLDTDEPEKLKSIKDDRLLELAYFAPQWVPLIKAHLNWEGFDLAYYYFIAHTKEMGEDEKRATTALFTDLDPADLADGAFDEKLFHEAYTVVGEKRFELFYKAARYIGSSNYHSRARRFADTALGKIDEETITEQIHSKRNKDAVCSLGLLPDKSDKALQRRYQLIQAFLKESKQYGAQRQASEKRVCEIALLNLSRGAGYADPMQLTWRMESQQVTDNAAYLQGINVEGYTLRLQLAEDGTNKLIIQQGEKVLKTVPTKIKKHPDYLSIADMGREWTKQRKRARTMLEDMMIRQTPLRPQDVEVIAQNPIVSPMFRLLLLRQGTTTGFLTDKGLETLNGVRKVKTNEPLTITHAQQLYADGTWSAWQHTVFNKKIVQPFKQIFREIYIPTPAEAEQSESLRYSGYQIQVKQAAAALRSRGWNADYEGGLRKVFYRQGISVELYAKANWFTPADVEAPAIEYVSFSSTRSDKQLKIADIDPILYSEVMRDVDMTVSIAFVGGVDPETGNSTKELRAAIVKCTAELMKFNNIAVSDNFIHVKGTLADYTIHLGSGNVRQVGGVEIPIIPVHGQHRGKLYLPFMDEDPKTVEIVSKMVLLAEDNKLKDPTILKWIKRE</sequence>
<evidence type="ECO:0000313" key="4">
    <source>
        <dbReference type="EMBL" id="SNR76001.1"/>
    </source>
</evidence>
<dbReference type="Pfam" id="PF13569">
    <property type="entry name" value="DUF4132"/>
    <property type="match status" value="1"/>
</dbReference>
<dbReference type="Pfam" id="PF18991">
    <property type="entry name" value="DUF5724"/>
    <property type="match status" value="1"/>
</dbReference>
<dbReference type="RefSeq" id="WP_089365848.1">
    <property type="nucleotide sequence ID" value="NZ_CP023863.1"/>
</dbReference>
<feature type="domain" description="DUF7737" evidence="3">
    <location>
        <begin position="1543"/>
        <end position="1643"/>
    </location>
</feature>